<gene>
    <name evidence="3" type="ORF">HMPREF9421_1499</name>
</gene>
<comment type="pathway">
    <text evidence="1">Purine metabolism; ppGpp biosynthesis; ppGpp from GTP: step 1/2.</text>
</comment>
<dbReference type="Proteomes" id="UP000002814">
    <property type="component" value="Unassembled WGS sequence"/>
</dbReference>
<dbReference type="InterPro" id="IPR007685">
    <property type="entry name" value="RelA_SpoT"/>
</dbReference>
<dbReference type="EMBL" id="AEQR01000019">
    <property type="protein sequence ID" value="EFV99391.1"/>
    <property type="molecule type" value="Genomic_DNA"/>
</dbReference>
<comment type="caution">
    <text evidence="3">The sequence shown here is derived from an EMBL/GenBank/DDBJ whole genome shotgun (WGS) entry which is preliminary data.</text>
</comment>
<evidence type="ECO:0000313" key="4">
    <source>
        <dbReference type="Proteomes" id="UP000002814"/>
    </source>
</evidence>
<dbReference type="SMART" id="SM00954">
    <property type="entry name" value="RelA_SpoT"/>
    <property type="match status" value="1"/>
</dbReference>
<feature type="domain" description="RelA/SpoT" evidence="2">
    <location>
        <begin position="51"/>
        <end position="177"/>
    </location>
</feature>
<reference evidence="3 4" key="1">
    <citation type="submission" date="2010-12" db="EMBL/GenBank/DDBJ databases">
        <authorList>
            <person name="Muzny D."/>
            <person name="Qin X."/>
            <person name="Deng J."/>
            <person name="Jiang H."/>
            <person name="Liu Y."/>
            <person name="Qu J."/>
            <person name="Song X.-Z."/>
            <person name="Zhang L."/>
            <person name="Thornton R."/>
            <person name="Coyle M."/>
            <person name="Francisco L."/>
            <person name="Jackson L."/>
            <person name="Javaid M."/>
            <person name="Korchina V."/>
            <person name="Kovar C."/>
            <person name="Mata R."/>
            <person name="Mathew T."/>
            <person name="Ngo R."/>
            <person name="Nguyen L."/>
            <person name="Nguyen N."/>
            <person name="Okwuonu G."/>
            <person name="Ongeri F."/>
            <person name="Pham C."/>
            <person name="Simmons D."/>
            <person name="Wilczek-Boney K."/>
            <person name="Hale W."/>
            <person name="Jakkamsetti A."/>
            <person name="Pham P."/>
            <person name="Ruth R."/>
            <person name="San Lucas F."/>
            <person name="Warren J."/>
            <person name="Zhang J."/>
            <person name="Zhao Z."/>
            <person name="Zhou C."/>
            <person name="Zhu D."/>
            <person name="Lee S."/>
            <person name="Bess C."/>
            <person name="Blankenburg K."/>
            <person name="Forbes L."/>
            <person name="Fu Q."/>
            <person name="Gubbala S."/>
            <person name="Hirani K."/>
            <person name="Jayaseelan J.C."/>
            <person name="Lara F."/>
            <person name="Munidasa M."/>
            <person name="Palculict T."/>
            <person name="Patil S."/>
            <person name="Pu L.-L."/>
            <person name="Saada N."/>
            <person name="Tang L."/>
            <person name="Weissenberger G."/>
            <person name="Zhu Y."/>
            <person name="Hemphill L."/>
            <person name="Shang Y."/>
            <person name="Youmans B."/>
            <person name="Ayvaz T."/>
            <person name="Ross M."/>
            <person name="Santibanez J."/>
            <person name="Aqrawi P."/>
            <person name="Gross S."/>
            <person name="Joshi V."/>
            <person name="Fowler G."/>
            <person name="Nazareth L."/>
            <person name="Reid J."/>
            <person name="Worley K."/>
            <person name="Petrosino J."/>
            <person name="Highlander S."/>
            <person name="Gibbs R."/>
        </authorList>
    </citation>
    <scope>NUCLEOTIDE SEQUENCE [LARGE SCALE GENOMIC DNA]</scope>
    <source>
        <strain evidence="3 4">ATCC 700641</strain>
    </source>
</reference>
<dbReference type="Gene3D" id="1.10.287.860">
    <property type="entry name" value="Nucleotidyltransferase"/>
    <property type="match status" value="1"/>
</dbReference>
<dbReference type="SUPFAM" id="SSF81301">
    <property type="entry name" value="Nucleotidyltransferase"/>
    <property type="match status" value="1"/>
</dbReference>
<dbReference type="PANTHER" id="PTHR41773">
    <property type="entry name" value="GTP PYROPHOSPHATASE-RELATED"/>
    <property type="match status" value="1"/>
</dbReference>
<dbReference type="GO" id="GO:0015970">
    <property type="term" value="P:guanosine tetraphosphate biosynthetic process"/>
    <property type="evidence" value="ECO:0007669"/>
    <property type="project" value="UniProtKB-UniPathway"/>
</dbReference>
<accession>E7SBD2</accession>
<name>E7SBD2_9STRE</name>
<protein>
    <submittedName>
        <fullName evidence="3">RelA/SpoT domain protein</fullName>
    </submittedName>
</protein>
<dbReference type="eggNOG" id="COG2357">
    <property type="taxonomic scope" value="Bacteria"/>
</dbReference>
<dbReference type="Gene3D" id="3.30.460.10">
    <property type="entry name" value="Beta Polymerase, domain 2"/>
    <property type="match status" value="1"/>
</dbReference>
<dbReference type="PANTHER" id="PTHR41773:SF1">
    <property type="entry name" value="RELA_SPOT DOMAIN-CONTAINING PROTEIN"/>
    <property type="match status" value="1"/>
</dbReference>
<evidence type="ECO:0000256" key="1">
    <source>
        <dbReference type="ARBA" id="ARBA00004976"/>
    </source>
</evidence>
<dbReference type="CDD" id="cd05399">
    <property type="entry name" value="NT_Rel-Spo_like"/>
    <property type="match status" value="1"/>
</dbReference>
<sequence>MEKVMFEKYSEQILSEFDDTIGKYERLLEYTKTTLKSLLNEKNIKFHEIEGRIKDKESLKKKIEIKDKYTELSDITDICGLRIITFFSDDVDRIANLLEKEFNLDKENSIDKRKSQDPTKFGYVSLHYILQLDGIRADLSENLCLKGLKFEVQIRTILQHAWAEIEHDFGYKTERDVPENIRRRFSRLAGLIELADDEFIEIKKYEKDYLNRVEEEIINQSKSTQIDSVSITALLDSDSYMNFIKEKYSENNIEIRTPGGKFKDERISKIVSCCESLGINTIEELFGRFKEEFPAYFEDWIKDRANYFYTWNITPLLDILLYIKQSN</sequence>
<dbReference type="InterPro" id="IPR043519">
    <property type="entry name" value="NT_sf"/>
</dbReference>
<dbReference type="HOGENOM" id="CLU_058756_0_0_9"/>
<evidence type="ECO:0000259" key="2">
    <source>
        <dbReference type="SMART" id="SM00954"/>
    </source>
</evidence>
<proteinExistence type="predicted"/>
<organism evidence="3 4">
    <name type="scientific">Streptococcus australis ATCC 700641</name>
    <dbReference type="NCBI Taxonomy" id="888833"/>
    <lineage>
        <taxon>Bacteria</taxon>
        <taxon>Bacillati</taxon>
        <taxon>Bacillota</taxon>
        <taxon>Bacilli</taxon>
        <taxon>Lactobacillales</taxon>
        <taxon>Streptococcaceae</taxon>
        <taxon>Streptococcus</taxon>
    </lineage>
</organism>
<evidence type="ECO:0000313" key="3">
    <source>
        <dbReference type="EMBL" id="EFV99391.1"/>
    </source>
</evidence>
<keyword evidence="4" id="KW-1185">Reference proteome</keyword>
<dbReference type="UniPathway" id="UPA00908">
    <property type="reaction ID" value="UER00884"/>
</dbReference>
<dbReference type="AlphaFoldDB" id="E7SBD2"/>
<dbReference type="Pfam" id="PF04607">
    <property type="entry name" value="RelA_SpoT"/>
    <property type="match status" value="1"/>
</dbReference>